<reference evidence="1" key="1">
    <citation type="journal article" date="2015" name="Nature">
        <title>Complex archaea that bridge the gap between prokaryotes and eukaryotes.</title>
        <authorList>
            <person name="Spang A."/>
            <person name="Saw J.H."/>
            <person name="Jorgensen S.L."/>
            <person name="Zaremba-Niedzwiedzka K."/>
            <person name="Martijn J."/>
            <person name="Lind A.E."/>
            <person name="van Eijk R."/>
            <person name="Schleper C."/>
            <person name="Guy L."/>
            <person name="Ettema T.J."/>
        </authorList>
    </citation>
    <scope>NUCLEOTIDE SEQUENCE</scope>
</reference>
<protein>
    <submittedName>
        <fullName evidence="1">Uncharacterized protein</fullName>
    </submittedName>
</protein>
<evidence type="ECO:0000313" key="1">
    <source>
        <dbReference type="EMBL" id="KKN55833.1"/>
    </source>
</evidence>
<organism evidence="1">
    <name type="scientific">marine sediment metagenome</name>
    <dbReference type="NCBI Taxonomy" id="412755"/>
    <lineage>
        <taxon>unclassified sequences</taxon>
        <taxon>metagenomes</taxon>
        <taxon>ecological metagenomes</taxon>
    </lineage>
</organism>
<gene>
    <name evidence="1" type="ORF">LCGC14_0578240</name>
</gene>
<sequence>MNSFWRFVVQEAVDTNLTWKRLIKAFPELDDEVVKSYYEQVGANNAKLNNEVYGFSQETTMKSQGRLQ</sequence>
<dbReference type="EMBL" id="LAZR01000869">
    <property type="protein sequence ID" value="KKN55833.1"/>
    <property type="molecule type" value="Genomic_DNA"/>
</dbReference>
<proteinExistence type="predicted"/>
<name>A0A0F9UQH0_9ZZZZ</name>
<comment type="caution">
    <text evidence="1">The sequence shown here is derived from an EMBL/GenBank/DDBJ whole genome shotgun (WGS) entry which is preliminary data.</text>
</comment>
<dbReference type="AlphaFoldDB" id="A0A0F9UQH0"/>
<accession>A0A0F9UQH0</accession>